<keyword evidence="2" id="KW-0812">Transmembrane</keyword>
<evidence type="ECO:0000256" key="1">
    <source>
        <dbReference type="SAM" id="MobiDB-lite"/>
    </source>
</evidence>
<gene>
    <name evidence="4" type="ORF">M409DRAFT_22448</name>
</gene>
<dbReference type="InterPro" id="IPR050879">
    <property type="entry name" value="Acyltransferase_3"/>
</dbReference>
<name>A0A6A6CMN5_ZASCE</name>
<keyword evidence="2" id="KW-1133">Transmembrane helix</keyword>
<feature type="transmembrane region" description="Helical" evidence="2">
    <location>
        <begin position="239"/>
        <end position="260"/>
    </location>
</feature>
<sequence length="583" mass="66412">MPEPDKDEMEHREDEVFELSPMLEGDERDSDEMREDEALLPSTQQDEEQSRHVPPEPSPPETTAPKQSFVKIEFLDGLRGLAALWVFVQHKMGGGGQEFGFGQNGDQWHFVQLPVVRLMFGTGGNAAVVIFFVLSGYVLSISSFRKLKQDKAPKCRRALLSALIRRPLRLYIPPIVLSLLDAFLLHVPGPLVLPLPWDGGRPQEDGIWAEMKFFWVKSVDYFSIFREHGSNLFSYPYNVAMWTVPIELKGSLLVFGLVFIFSLGMHGPDHKVPLMAALMLFGASAIMLQRMWKWSMTGFVFGMVLALVDTWPIGEAVKRGFTPPEKVRDLGEKLTPKWAKTTPGWVSSARERWTAVRSVKLTPEWLSKRLPRRAEKTPKPPLTPHKPTLFAHLCFYVGLYLLSEPSHAGDINYSANTPGWVWLTSLIPEQYGDDRYYRYWQSWASLLVVYAVLRIPFLQRFFSTRPLKFLGYVSFMLYLTHVPFFRILPDRVSALLGDSPDPHLVGSFWDGTWTVPQWGLYAIDLRFWVDLAINLPMTLLLAWVFTKILDQPSVRLGKWITMLIGLDAKKPSKATTEGSVLPS</sequence>
<dbReference type="Pfam" id="PF01757">
    <property type="entry name" value="Acyl_transf_3"/>
    <property type="match status" value="1"/>
</dbReference>
<evidence type="ECO:0000259" key="3">
    <source>
        <dbReference type="Pfam" id="PF01757"/>
    </source>
</evidence>
<dbReference type="Proteomes" id="UP000799537">
    <property type="component" value="Unassembled WGS sequence"/>
</dbReference>
<feature type="transmembrane region" description="Helical" evidence="2">
    <location>
        <begin position="272"/>
        <end position="288"/>
    </location>
</feature>
<dbReference type="InterPro" id="IPR002656">
    <property type="entry name" value="Acyl_transf_3_dom"/>
</dbReference>
<feature type="transmembrane region" description="Helical" evidence="2">
    <location>
        <begin position="525"/>
        <end position="545"/>
    </location>
</feature>
<feature type="transmembrane region" description="Helical" evidence="2">
    <location>
        <begin position="469"/>
        <end position="488"/>
    </location>
</feature>
<dbReference type="AlphaFoldDB" id="A0A6A6CMN5"/>
<dbReference type="GO" id="GO:0016747">
    <property type="term" value="F:acyltransferase activity, transferring groups other than amino-acyl groups"/>
    <property type="evidence" value="ECO:0007669"/>
    <property type="project" value="InterPro"/>
</dbReference>
<feature type="transmembrane region" description="Helical" evidence="2">
    <location>
        <begin position="168"/>
        <end position="187"/>
    </location>
</feature>
<dbReference type="PANTHER" id="PTHR23028:SF134">
    <property type="entry name" value="PUTATIVE (AFU_ORTHOLOGUE AFUA_4G08520)-RELATED"/>
    <property type="match status" value="1"/>
</dbReference>
<evidence type="ECO:0000256" key="2">
    <source>
        <dbReference type="SAM" id="Phobius"/>
    </source>
</evidence>
<dbReference type="GeneID" id="54559608"/>
<accession>A0A6A6CMN5</accession>
<reference evidence="4" key="1">
    <citation type="journal article" date="2020" name="Stud. Mycol.">
        <title>101 Dothideomycetes genomes: a test case for predicting lifestyles and emergence of pathogens.</title>
        <authorList>
            <person name="Haridas S."/>
            <person name="Albert R."/>
            <person name="Binder M."/>
            <person name="Bloem J."/>
            <person name="Labutti K."/>
            <person name="Salamov A."/>
            <person name="Andreopoulos B."/>
            <person name="Baker S."/>
            <person name="Barry K."/>
            <person name="Bills G."/>
            <person name="Bluhm B."/>
            <person name="Cannon C."/>
            <person name="Castanera R."/>
            <person name="Culley D."/>
            <person name="Daum C."/>
            <person name="Ezra D."/>
            <person name="Gonzalez J."/>
            <person name="Henrissat B."/>
            <person name="Kuo A."/>
            <person name="Liang C."/>
            <person name="Lipzen A."/>
            <person name="Lutzoni F."/>
            <person name="Magnuson J."/>
            <person name="Mondo S."/>
            <person name="Nolan M."/>
            <person name="Ohm R."/>
            <person name="Pangilinan J."/>
            <person name="Park H.-J."/>
            <person name="Ramirez L."/>
            <person name="Alfaro M."/>
            <person name="Sun H."/>
            <person name="Tritt A."/>
            <person name="Yoshinaga Y."/>
            <person name="Zwiers L.-H."/>
            <person name="Turgeon B."/>
            <person name="Goodwin S."/>
            <person name="Spatafora J."/>
            <person name="Crous P."/>
            <person name="Grigoriev I."/>
        </authorList>
    </citation>
    <scope>NUCLEOTIDE SEQUENCE</scope>
    <source>
        <strain evidence="4">ATCC 36951</strain>
    </source>
</reference>
<dbReference type="PANTHER" id="PTHR23028">
    <property type="entry name" value="ACETYLTRANSFERASE"/>
    <property type="match status" value="1"/>
</dbReference>
<feature type="region of interest" description="Disordered" evidence="1">
    <location>
        <begin position="1"/>
        <end position="66"/>
    </location>
</feature>
<keyword evidence="5" id="KW-1185">Reference proteome</keyword>
<keyword evidence="2" id="KW-0472">Membrane</keyword>
<feature type="compositionally biased region" description="Acidic residues" evidence="1">
    <location>
        <begin position="24"/>
        <end position="35"/>
    </location>
</feature>
<dbReference type="EMBL" id="ML993594">
    <property type="protein sequence ID" value="KAF2167009.1"/>
    <property type="molecule type" value="Genomic_DNA"/>
</dbReference>
<dbReference type="RefSeq" id="XP_033667898.1">
    <property type="nucleotide sequence ID" value="XM_033806336.1"/>
</dbReference>
<feature type="transmembrane region" description="Helical" evidence="2">
    <location>
        <begin position="126"/>
        <end position="147"/>
    </location>
</feature>
<organism evidence="4 5">
    <name type="scientific">Zasmidium cellare ATCC 36951</name>
    <dbReference type="NCBI Taxonomy" id="1080233"/>
    <lineage>
        <taxon>Eukaryota</taxon>
        <taxon>Fungi</taxon>
        <taxon>Dikarya</taxon>
        <taxon>Ascomycota</taxon>
        <taxon>Pezizomycotina</taxon>
        <taxon>Dothideomycetes</taxon>
        <taxon>Dothideomycetidae</taxon>
        <taxon>Mycosphaerellales</taxon>
        <taxon>Mycosphaerellaceae</taxon>
        <taxon>Zasmidium</taxon>
    </lineage>
</organism>
<dbReference type="OrthoDB" id="5405781at2759"/>
<protein>
    <recommendedName>
        <fullName evidence="3">Acyltransferase 3 domain-containing protein</fullName>
    </recommendedName>
</protein>
<evidence type="ECO:0000313" key="4">
    <source>
        <dbReference type="EMBL" id="KAF2167009.1"/>
    </source>
</evidence>
<evidence type="ECO:0000313" key="5">
    <source>
        <dbReference type="Proteomes" id="UP000799537"/>
    </source>
</evidence>
<proteinExistence type="predicted"/>
<feature type="domain" description="Acyltransferase 3" evidence="3">
    <location>
        <begin position="73"/>
        <end position="310"/>
    </location>
</feature>
<feature type="transmembrane region" description="Helical" evidence="2">
    <location>
        <begin position="439"/>
        <end position="457"/>
    </location>
</feature>